<dbReference type="EMBL" id="JARKIE010000059">
    <property type="protein sequence ID" value="KAJ7691299.1"/>
    <property type="molecule type" value="Genomic_DNA"/>
</dbReference>
<dbReference type="Proteomes" id="UP001221757">
    <property type="component" value="Unassembled WGS sequence"/>
</dbReference>
<name>A0AAD7DHX9_MYCRO</name>
<sequence length="155" mass="17226">MGGIRRATGQRSTLPPLLLPRFQLKAHFPRFPNSPMYCRELESKWTWKCGSGRRQGPHKLVREAERAAFEGARRCAGREGVCLCVRVYGRCRLAVVDFGKSTQVEKNAQGDGASGCRKGSGDPSARRVRYARTLRTGFAGRPRCSMSRTVAFTCS</sequence>
<comment type="caution">
    <text evidence="1">The sequence shown here is derived from an EMBL/GenBank/DDBJ whole genome shotgun (WGS) entry which is preliminary data.</text>
</comment>
<reference evidence="1" key="1">
    <citation type="submission" date="2023-03" db="EMBL/GenBank/DDBJ databases">
        <title>Massive genome expansion in bonnet fungi (Mycena s.s.) driven by repeated elements and novel gene families across ecological guilds.</title>
        <authorList>
            <consortium name="Lawrence Berkeley National Laboratory"/>
            <person name="Harder C.B."/>
            <person name="Miyauchi S."/>
            <person name="Viragh M."/>
            <person name="Kuo A."/>
            <person name="Thoen E."/>
            <person name="Andreopoulos B."/>
            <person name="Lu D."/>
            <person name="Skrede I."/>
            <person name="Drula E."/>
            <person name="Henrissat B."/>
            <person name="Morin E."/>
            <person name="Kohler A."/>
            <person name="Barry K."/>
            <person name="LaButti K."/>
            <person name="Morin E."/>
            <person name="Salamov A."/>
            <person name="Lipzen A."/>
            <person name="Mereny Z."/>
            <person name="Hegedus B."/>
            <person name="Baldrian P."/>
            <person name="Stursova M."/>
            <person name="Weitz H."/>
            <person name="Taylor A."/>
            <person name="Grigoriev I.V."/>
            <person name="Nagy L.G."/>
            <person name="Martin F."/>
            <person name="Kauserud H."/>
        </authorList>
    </citation>
    <scope>NUCLEOTIDE SEQUENCE</scope>
    <source>
        <strain evidence="1">CBHHK067</strain>
    </source>
</reference>
<keyword evidence="2" id="KW-1185">Reference proteome</keyword>
<dbReference type="AlphaFoldDB" id="A0AAD7DHX9"/>
<evidence type="ECO:0000313" key="2">
    <source>
        <dbReference type="Proteomes" id="UP001221757"/>
    </source>
</evidence>
<protein>
    <submittedName>
        <fullName evidence="1">Uncharacterized protein</fullName>
    </submittedName>
</protein>
<accession>A0AAD7DHX9</accession>
<gene>
    <name evidence="1" type="ORF">B0H17DRAFT_1063407</name>
</gene>
<organism evidence="1 2">
    <name type="scientific">Mycena rosella</name>
    <name type="common">Pink bonnet</name>
    <name type="synonym">Agaricus rosellus</name>
    <dbReference type="NCBI Taxonomy" id="1033263"/>
    <lineage>
        <taxon>Eukaryota</taxon>
        <taxon>Fungi</taxon>
        <taxon>Dikarya</taxon>
        <taxon>Basidiomycota</taxon>
        <taxon>Agaricomycotina</taxon>
        <taxon>Agaricomycetes</taxon>
        <taxon>Agaricomycetidae</taxon>
        <taxon>Agaricales</taxon>
        <taxon>Marasmiineae</taxon>
        <taxon>Mycenaceae</taxon>
        <taxon>Mycena</taxon>
    </lineage>
</organism>
<evidence type="ECO:0000313" key="1">
    <source>
        <dbReference type="EMBL" id="KAJ7691299.1"/>
    </source>
</evidence>
<proteinExistence type="predicted"/>